<evidence type="ECO:0000313" key="6">
    <source>
        <dbReference type="EMBL" id="KKU33610.1"/>
    </source>
</evidence>
<keyword evidence="2" id="KW-0547">Nucleotide-binding</keyword>
<dbReference type="InterPro" id="IPR013221">
    <property type="entry name" value="Mur_ligase_cen"/>
</dbReference>
<evidence type="ECO:0000259" key="5">
    <source>
        <dbReference type="Pfam" id="PF08245"/>
    </source>
</evidence>
<evidence type="ECO:0000256" key="1">
    <source>
        <dbReference type="ARBA" id="ARBA00022598"/>
    </source>
</evidence>
<dbReference type="InterPro" id="IPR036615">
    <property type="entry name" value="Mur_ligase_C_dom_sf"/>
</dbReference>
<protein>
    <submittedName>
        <fullName evidence="6">UDP-N-acetylmuramoyl-tripeptide-D-alanyl-D-alanine ligase</fullName>
    </submittedName>
</protein>
<dbReference type="InterPro" id="IPR051046">
    <property type="entry name" value="MurCDEF_CellWall_CoF430Synth"/>
</dbReference>
<sequence length="459" mass="52460">MFNPIKTQLTILQQEGYSTGRFLKWWITHPFTYFISNKKPLILTQKVKRLLAISCTLFGLLLFLSIIYKFFIVFPFSVILFLIEPFIFLFAAVVIITPFERLHRRRTINRIRKEVVDNQDLTVIGITGSFGKTSVKDFLFTILSGCQETLKTPESYNTIFGIAKVVDFELLKKTRFFICEMGAYVRGEIKELCRMIPPQYAILTAIGTQHLERFKILKNTTLAKFELIDSVNPSHALVNLDNSFITDRLSDHKYRGVKTYSIFNPKADFFVKKYSLSSHGLNFTLVHQDKTYSYTSVLFGTSNLYNLAAAISMAMMIEVPEEIILEQIAKINSSPHRLELKKINIATLIDNAFSSNEEGFTTLINDLSKLPGKKVLITPGIVELGIRTVEVHQKLGQLSSTVFDKFILVGKSLRTLSFEQGLKKPVTYIPNSTNLWPLIEELSQDFGWILLENDLPDTF</sequence>
<reference evidence="6 7" key="1">
    <citation type="journal article" date="2015" name="Nature">
        <title>rRNA introns, odd ribosomes, and small enigmatic genomes across a large radiation of phyla.</title>
        <authorList>
            <person name="Brown C.T."/>
            <person name="Hug L.A."/>
            <person name="Thomas B.C."/>
            <person name="Sharon I."/>
            <person name="Castelle C.J."/>
            <person name="Singh A."/>
            <person name="Wilkins M.J."/>
            <person name="Williams K.H."/>
            <person name="Banfield J.F."/>
        </authorList>
    </citation>
    <scope>NUCLEOTIDE SEQUENCE [LARGE SCALE GENOMIC DNA]</scope>
</reference>
<feature type="transmembrane region" description="Helical" evidence="4">
    <location>
        <begin position="50"/>
        <end position="68"/>
    </location>
</feature>
<organism evidence="6 7">
    <name type="scientific">Candidatus Collierbacteria bacterium GW2011_GWA2_46_26</name>
    <dbReference type="NCBI Taxonomy" id="1618381"/>
    <lineage>
        <taxon>Bacteria</taxon>
        <taxon>Candidatus Collieribacteriota</taxon>
    </lineage>
</organism>
<dbReference type="GO" id="GO:0005524">
    <property type="term" value="F:ATP binding"/>
    <property type="evidence" value="ECO:0007669"/>
    <property type="project" value="UniProtKB-KW"/>
</dbReference>
<dbReference type="PANTHER" id="PTHR43024">
    <property type="entry name" value="UDP-N-ACETYLMURAMOYL-TRIPEPTIDE--D-ALANYL-D-ALANINE LIGASE"/>
    <property type="match status" value="1"/>
</dbReference>
<dbReference type="AlphaFoldDB" id="A0A0G1SK04"/>
<feature type="transmembrane region" description="Helical" evidence="4">
    <location>
        <begin position="74"/>
        <end position="96"/>
    </location>
</feature>
<dbReference type="Gene3D" id="3.40.1190.10">
    <property type="entry name" value="Mur-like, catalytic domain"/>
    <property type="match status" value="1"/>
</dbReference>
<comment type="caution">
    <text evidence="6">The sequence shown here is derived from an EMBL/GenBank/DDBJ whole genome shotgun (WGS) entry which is preliminary data.</text>
</comment>
<dbReference type="Pfam" id="PF08245">
    <property type="entry name" value="Mur_ligase_M"/>
    <property type="match status" value="1"/>
</dbReference>
<dbReference type="Proteomes" id="UP000034794">
    <property type="component" value="Unassembled WGS sequence"/>
</dbReference>
<dbReference type="PATRIC" id="fig|1618381.3.peg.252"/>
<dbReference type="PANTHER" id="PTHR43024:SF1">
    <property type="entry name" value="UDP-N-ACETYLMURAMOYL-TRIPEPTIDE--D-ALANYL-D-ALANINE LIGASE"/>
    <property type="match status" value="1"/>
</dbReference>
<dbReference type="InterPro" id="IPR036565">
    <property type="entry name" value="Mur-like_cat_sf"/>
</dbReference>
<evidence type="ECO:0000256" key="2">
    <source>
        <dbReference type="ARBA" id="ARBA00022741"/>
    </source>
</evidence>
<keyword evidence="4" id="KW-0812">Transmembrane</keyword>
<dbReference type="Gene3D" id="3.90.190.20">
    <property type="entry name" value="Mur ligase, C-terminal domain"/>
    <property type="match status" value="1"/>
</dbReference>
<keyword evidence="4" id="KW-1133">Transmembrane helix</keyword>
<name>A0A0G1SK04_9BACT</name>
<evidence type="ECO:0000313" key="7">
    <source>
        <dbReference type="Proteomes" id="UP000034794"/>
    </source>
</evidence>
<dbReference type="GO" id="GO:0016881">
    <property type="term" value="F:acid-amino acid ligase activity"/>
    <property type="evidence" value="ECO:0007669"/>
    <property type="project" value="InterPro"/>
</dbReference>
<keyword evidence="1 6" id="KW-0436">Ligase</keyword>
<proteinExistence type="predicted"/>
<evidence type="ECO:0000256" key="3">
    <source>
        <dbReference type="ARBA" id="ARBA00022840"/>
    </source>
</evidence>
<dbReference type="SUPFAM" id="SSF53623">
    <property type="entry name" value="MurD-like peptide ligases, catalytic domain"/>
    <property type="match status" value="1"/>
</dbReference>
<accession>A0A0G1SK04</accession>
<gene>
    <name evidence="6" type="ORF">UX47_C0002G0018</name>
</gene>
<dbReference type="EMBL" id="LCMI01000002">
    <property type="protein sequence ID" value="KKU33610.1"/>
    <property type="molecule type" value="Genomic_DNA"/>
</dbReference>
<evidence type="ECO:0000256" key="4">
    <source>
        <dbReference type="SAM" id="Phobius"/>
    </source>
</evidence>
<dbReference type="SUPFAM" id="SSF53244">
    <property type="entry name" value="MurD-like peptide ligases, peptide-binding domain"/>
    <property type="match status" value="1"/>
</dbReference>
<feature type="domain" description="Mur ligase central" evidence="5">
    <location>
        <begin position="126"/>
        <end position="313"/>
    </location>
</feature>
<keyword evidence="4" id="KW-0472">Membrane</keyword>
<keyword evidence="3" id="KW-0067">ATP-binding</keyword>